<keyword evidence="1" id="KW-0547">Nucleotide-binding</keyword>
<evidence type="ECO:0000256" key="2">
    <source>
        <dbReference type="ARBA" id="ARBA00023239"/>
    </source>
</evidence>
<dbReference type="Pfam" id="PF00233">
    <property type="entry name" value="PDEase_I"/>
    <property type="match status" value="1"/>
</dbReference>
<dbReference type="GO" id="GO:0035556">
    <property type="term" value="P:intracellular signal transduction"/>
    <property type="evidence" value="ECO:0007669"/>
    <property type="project" value="InterPro"/>
</dbReference>
<dbReference type="GO" id="GO:0004016">
    <property type="term" value="F:adenylate cyclase activity"/>
    <property type="evidence" value="ECO:0007669"/>
    <property type="project" value="TreeGrafter"/>
</dbReference>
<dbReference type="SMART" id="SM00044">
    <property type="entry name" value="CYCc"/>
    <property type="match status" value="1"/>
</dbReference>
<dbReference type="GO" id="GO:0007168">
    <property type="term" value="P:receptor guanylyl cyclase signaling pathway"/>
    <property type="evidence" value="ECO:0007669"/>
    <property type="project" value="TreeGrafter"/>
</dbReference>
<dbReference type="Proteomes" id="UP000693970">
    <property type="component" value="Unassembled WGS sequence"/>
</dbReference>
<evidence type="ECO:0000256" key="3">
    <source>
        <dbReference type="SAM" id="Phobius"/>
    </source>
</evidence>
<dbReference type="PROSITE" id="PS51845">
    <property type="entry name" value="PDEASE_I_2"/>
    <property type="match status" value="1"/>
</dbReference>
<dbReference type="GO" id="GO:0004114">
    <property type="term" value="F:3',5'-cyclic-nucleotide phosphodiesterase activity"/>
    <property type="evidence" value="ECO:0007669"/>
    <property type="project" value="InterPro"/>
</dbReference>
<dbReference type="PANTHER" id="PTHR11920">
    <property type="entry name" value="GUANYLYL CYCLASE"/>
    <property type="match status" value="1"/>
</dbReference>
<dbReference type="GO" id="GO:0000166">
    <property type="term" value="F:nucleotide binding"/>
    <property type="evidence" value="ECO:0007669"/>
    <property type="project" value="UniProtKB-KW"/>
</dbReference>
<sequence length="1210" mass="138037">MGSTAAKMTSLEAAMKPNETTIYNDHPMLDDSSIVDDEASKIDENSGTTESDDGNRPHRLQHVQLAAHETKTVRRLKYLVFTLLFCSMVAVALTAYHFTTKQEIDEFEKQYYENADKVLGTMGKNLERTLQASDAFVTSVTSMAEATNQTWPYVVVEDFAVRAEKIRSLANAVYVSTYHLVQPEQRYEWQNFTAKTGNKWINESISVIENYKDVDYWQIIWNYTSWDVIWDYDEYDKENPGEEGVTYEGPWLPFWQIQPTIPTEPLYNWDLMSAVNTEVMNTSAAKATLQSHKVGISQAYLISDPDDVDRIKEDIAVEQFLEGFLPPGTNVMQPISDIYYPIFEDAHKDIKVMDGKGENYTTNSRKIVGLFALSVYWKDTIRNILPNGSNGLRVVFTNPCSPTFTYQINGPEVVFLGTGDFHEKQYDDMEVSSLMTELGLFAIEDSFYSGLPINEDFCPFTIHVYPSDEMKTSYTTKTPLLFCLVISLVFVATVLTFVLYDFWVERRQRVVMRSAVKTSAIVSSLFPEVVRDQLMSSQENQALDETQPKGRLTSFLNEGKKHDNAFEFSQKCNASPHGIVEDTSTKPIAELFPETTVFFADIAGFTAWSSVREPSNVFSLLETLYSAFDKIARYHGVFKVETIGDSYVAVCGLPEPRDNHAVAMARFASKCLQRMKVLTRELELSLGPGTADLSLRVGMHSGPTIAGVLRGERARFQLFGDTVNTASRMESTSLPGKIQVSQKTAELIIENGKGSWLTAREDPVNAKGKGMLQTYWLDPSRGKSGSVISSTADVETESSFGRDDPRSLHNISTSLTKESKEEMIERLIDWNVVLFEDLLKDIVHQCSSQSMTRKACQQDERITETLQLDGISIRDEAMKTISMPNFESFQYKSHVDKDSVRLESIVLDQLRSYITAIAHLYSTEHAFHGFEHASHVLMSTVKLLQRVATRDVKKKDIINQKWYYDYTYGLGSDPLTKFGVAFSALIHDVDHQGVSNNQLVKEADPIAIIYGKSCMEQHSFHLAWALLMEPTYCELRRCIYNNQVGYTRFRQVCVNCLIATDIFDKDLKMFREARWDDAFHEVGKDACYETSSNEEKWNRKATIVMEYIIQASDVAHTMQHWHVYRRWNARLFKEMRTAYNSGRMDKDPAASWYESELSFFDNYVIPLAEKLRECEVFGVACDEFLDFATQNRREWMEKGKTLVEEMVKEM</sequence>
<evidence type="ECO:0000259" key="4">
    <source>
        <dbReference type="PROSITE" id="PS50125"/>
    </source>
</evidence>
<dbReference type="CDD" id="cd07302">
    <property type="entry name" value="CHD"/>
    <property type="match status" value="1"/>
</dbReference>
<keyword evidence="3" id="KW-0812">Transmembrane</keyword>
<organism evidence="6 7">
    <name type="scientific">Nitzschia inconspicua</name>
    <dbReference type="NCBI Taxonomy" id="303405"/>
    <lineage>
        <taxon>Eukaryota</taxon>
        <taxon>Sar</taxon>
        <taxon>Stramenopiles</taxon>
        <taxon>Ochrophyta</taxon>
        <taxon>Bacillariophyta</taxon>
        <taxon>Bacillariophyceae</taxon>
        <taxon>Bacillariophycidae</taxon>
        <taxon>Bacillariales</taxon>
        <taxon>Bacillariaceae</taxon>
        <taxon>Nitzschia</taxon>
    </lineage>
</organism>
<feature type="domain" description="Guanylate cyclase" evidence="4">
    <location>
        <begin position="596"/>
        <end position="730"/>
    </location>
</feature>
<feature type="domain" description="PDEase" evidence="5">
    <location>
        <begin position="831"/>
        <end position="1062"/>
    </location>
</feature>
<feature type="transmembrane region" description="Helical" evidence="3">
    <location>
        <begin position="78"/>
        <end position="98"/>
    </location>
</feature>
<evidence type="ECO:0000313" key="7">
    <source>
        <dbReference type="Proteomes" id="UP000693970"/>
    </source>
</evidence>
<keyword evidence="3" id="KW-1133">Transmembrane helix</keyword>
<evidence type="ECO:0000259" key="5">
    <source>
        <dbReference type="PROSITE" id="PS51845"/>
    </source>
</evidence>
<dbReference type="PANTHER" id="PTHR11920:SF335">
    <property type="entry name" value="GUANYLATE CYCLASE"/>
    <property type="match status" value="1"/>
</dbReference>
<dbReference type="AlphaFoldDB" id="A0A9K3Q0V5"/>
<dbReference type="GO" id="GO:0005886">
    <property type="term" value="C:plasma membrane"/>
    <property type="evidence" value="ECO:0007669"/>
    <property type="project" value="TreeGrafter"/>
</dbReference>
<dbReference type="InterPro" id="IPR001054">
    <property type="entry name" value="A/G_cyclase"/>
</dbReference>
<comment type="caution">
    <text evidence="6">The sequence shown here is derived from an EMBL/GenBank/DDBJ whole genome shotgun (WGS) entry which is preliminary data.</text>
</comment>
<dbReference type="EMBL" id="JAGRRH010000009">
    <property type="protein sequence ID" value="KAG7364094.1"/>
    <property type="molecule type" value="Genomic_DNA"/>
</dbReference>
<dbReference type="PROSITE" id="PS50125">
    <property type="entry name" value="GUANYLATE_CYCLASE_2"/>
    <property type="match status" value="1"/>
</dbReference>
<feature type="transmembrane region" description="Helical" evidence="3">
    <location>
        <begin position="479"/>
        <end position="503"/>
    </location>
</feature>
<keyword evidence="7" id="KW-1185">Reference proteome</keyword>
<dbReference type="GO" id="GO:0004383">
    <property type="term" value="F:guanylate cyclase activity"/>
    <property type="evidence" value="ECO:0007669"/>
    <property type="project" value="TreeGrafter"/>
</dbReference>
<keyword evidence="3" id="KW-0472">Membrane</keyword>
<accession>A0A9K3Q0V5</accession>
<reference evidence="6" key="2">
    <citation type="submission" date="2021-04" db="EMBL/GenBank/DDBJ databases">
        <authorList>
            <person name="Podell S."/>
        </authorList>
    </citation>
    <scope>NUCLEOTIDE SEQUENCE</scope>
    <source>
        <strain evidence="6">Hildebrandi</strain>
    </source>
</reference>
<keyword evidence="2" id="KW-0456">Lyase</keyword>
<gene>
    <name evidence="6" type="ORF">IV203_037296</name>
</gene>
<protein>
    <submittedName>
        <fullName evidence="6">Adenylate/guanylate cyclase</fullName>
    </submittedName>
</protein>
<dbReference type="OrthoDB" id="432756at2759"/>
<reference evidence="6" key="1">
    <citation type="journal article" date="2021" name="Sci. Rep.">
        <title>Diploid genomic architecture of Nitzschia inconspicua, an elite biomass production diatom.</title>
        <authorList>
            <person name="Oliver A."/>
            <person name="Podell S."/>
            <person name="Pinowska A."/>
            <person name="Traller J.C."/>
            <person name="Smith S.R."/>
            <person name="McClure R."/>
            <person name="Beliaev A."/>
            <person name="Bohutskyi P."/>
            <person name="Hill E.A."/>
            <person name="Rabines A."/>
            <person name="Zheng H."/>
            <person name="Allen L.Z."/>
            <person name="Kuo A."/>
            <person name="Grigoriev I.V."/>
            <person name="Allen A.E."/>
            <person name="Hazlebeck D."/>
            <person name="Allen E.E."/>
        </authorList>
    </citation>
    <scope>NUCLEOTIDE SEQUENCE</scope>
    <source>
        <strain evidence="6">Hildebrandi</strain>
    </source>
</reference>
<evidence type="ECO:0000313" key="6">
    <source>
        <dbReference type="EMBL" id="KAG7364094.1"/>
    </source>
</evidence>
<dbReference type="InterPro" id="IPR002073">
    <property type="entry name" value="PDEase_catalytic_dom"/>
</dbReference>
<dbReference type="GO" id="GO:0001653">
    <property type="term" value="F:peptide receptor activity"/>
    <property type="evidence" value="ECO:0007669"/>
    <property type="project" value="TreeGrafter"/>
</dbReference>
<evidence type="ECO:0000256" key="1">
    <source>
        <dbReference type="ARBA" id="ARBA00022741"/>
    </source>
</evidence>
<proteinExistence type="predicted"/>
<dbReference type="Pfam" id="PF00211">
    <property type="entry name" value="Guanylate_cyc"/>
    <property type="match status" value="1"/>
</dbReference>
<name>A0A9K3Q0V5_9STRA</name>
<dbReference type="InterPro" id="IPR050401">
    <property type="entry name" value="Cyclic_nucleotide_synthase"/>
</dbReference>